<keyword evidence="2" id="KW-1185">Reference proteome</keyword>
<accession>A0A0C3CQB8</accession>
<evidence type="ECO:0000313" key="2">
    <source>
        <dbReference type="Proteomes" id="UP000053424"/>
    </source>
</evidence>
<reference evidence="2" key="2">
    <citation type="submission" date="2015-01" db="EMBL/GenBank/DDBJ databases">
        <title>Evolutionary Origins and Diversification of the Mycorrhizal Mutualists.</title>
        <authorList>
            <consortium name="DOE Joint Genome Institute"/>
            <consortium name="Mycorrhizal Genomics Consortium"/>
            <person name="Kohler A."/>
            <person name="Kuo A."/>
            <person name="Nagy L.G."/>
            <person name="Floudas D."/>
            <person name="Copeland A."/>
            <person name="Barry K.W."/>
            <person name="Cichocki N."/>
            <person name="Veneault-Fourrey C."/>
            <person name="LaButti K."/>
            <person name="Lindquist E.A."/>
            <person name="Lipzen A."/>
            <person name="Lundell T."/>
            <person name="Morin E."/>
            <person name="Murat C."/>
            <person name="Riley R."/>
            <person name="Ohm R."/>
            <person name="Sun H."/>
            <person name="Tunlid A."/>
            <person name="Henrissat B."/>
            <person name="Grigoriev I.V."/>
            <person name="Hibbett D.S."/>
            <person name="Martin F."/>
        </authorList>
    </citation>
    <scope>NUCLEOTIDE SEQUENCE [LARGE SCALE GENOMIC DNA]</scope>
    <source>
        <strain evidence="2">h7</strain>
    </source>
</reference>
<name>A0A0C3CQB8_HEBCY</name>
<proteinExistence type="predicted"/>
<sequence length="55" mass="6322">MSTIRKMVTDFCNPSSTKTSIAVSCSKETISIELFSDNARSERVFFILDLELRFR</sequence>
<evidence type="ECO:0000313" key="1">
    <source>
        <dbReference type="EMBL" id="KIM46066.1"/>
    </source>
</evidence>
<gene>
    <name evidence="1" type="ORF">M413DRAFT_441130</name>
</gene>
<dbReference type="HOGENOM" id="CLU_3032582_0_0_1"/>
<dbReference type="AlphaFoldDB" id="A0A0C3CQB8"/>
<dbReference type="Proteomes" id="UP000053424">
    <property type="component" value="Unassembled WGS sequence"/>
</dbReference>
<organism evidence="1 2">
    <name type="scientific">Hebeloma cylindrosporum</name>
    <dbReference type="NCBI Taxonomy" id="76867"/>
    <lineage>
        <taxon>Eukaryota</taxon>
        <taxon>Fungi</taxon>
        <taxon>Dikarya</taxon>
        <taxon>Basidiomycota</taxon>
        <taxon>Agaricomycotina</taxon>
        <taxon>Agaricomycetes</taxon>
        <taxon>Agaricomycetidae</taxon>
        <taxon>Agaricales</taxon>
        <taxon>Agaricineae</taxon>
        <taxon>Hymenogastraceae</taxon>
        <taxon>Hebeloma</taxon>
    </lineage>
</organism>
<dbReference type="EMBL" id="KN831771">
    <property type="protein sequence ID" value="KIM46066.1"/>
    <property type="molecule type" value="Genomic_DNA"/>
</dbReference>
<protein>
    <submittedName>
        <fullName evidence="1">Uncharacterized protein</fullName>
    </submittedName>
</protein>
<reference evidence="1 2" key="1">
    <citation type="submission" date="2014-04" db="EMBL/GenBank/DDBJ databases">
        <authorList>
            <consortium name="DOE Joint Genome Institute"/>
            <person name="Kuo A."/>
            <person name="Gay G."/>
            <person name="Dore J."/>
            <person name="Kohler A."/>
            <person name="Nagy L.G."/>
            <person name="Floudas D."/>
            <person name="Copeland A."/>
            <person name="Barry K.W."/>
            <person name="Cichocki N."/>
            <person name="Veneault-Fourrey C."/>
            <person name="LaButti K."/>
            <person name="Lindquist E.A."/>
            <person name="Lipzen A."/>
            <person name="Lundell T."/>
            <person name="Morin E."/>
            <person name="Murat C."/>
            <person name="Sun H."/>
            <person name="Tunlid A."/>
            <person name="Henrissat B."/>
            <person name="Grigoriev I.V."/>
            <person name="Hibbett D.S."/>
            <person name="Martin F."/>
            <person name="Nordberg H.P."/>
            <person name="Cantor M.N."/>
            <person name="Hua S.X."/>
        </authorList>
    </citation>
    <scope>NUCLEOTIDE SEQUENCE [LARGE SCALE GENOMIC DNA]</scope>
    <source>
        <strain evidence="2">h7</strain>
    </source>
</reference>